<keyword evidence="1" id="KW-0472">Membrane</keyword>
<organism evidence="2 3">
    <name type="scientific">Aerosakkonema funiforme FACHB-1375</name>
    <dbReference type="NCBI Taxonomy" id="2949571"/>
    <lineage>
        <taxon>Bacteria</taxon>
        <taxon>Bacillati</taxon>
        <taxon>Cyanobacteriota</taxon>
        <taxon>Cyanophyceae</taxon>
        <taxon>Oscillatoriophycideae</taxon>
        <taxon>Aerosakkonematales</taxon>
        <taxon>Aerosakkonemataceae</taxon>
        <taxon>Aerosakkonema</taxon>
    </lineage>
</organism>
<accession>A0A926VCF5</accession>
<feature type="transmembrane region" description="Helical" evidence="1">
    <location>
        <begin position="20"/>
        <end position="38"/>
    </location>
</feature>
<reference evidence="2" key="2">
    <citation type="submission" date="2020-08" db="EMBL/GenBank/DDBJ databases">
        <authorList>
            <person name="Chen M."/>
            <person name="Teng W."/>
            <person name="Zhao L."/>
            <person name="Hu C."/>
            <person name="Zhou Y."/>
            <person name="Han B."/>
            <person name="Song L."/>
            <person name="Shu W."/>
        </authorList>
    </citation>
    <scope>NUCLEOTIDE SEQUENCE</scope>
    <source>
        <strain evidence="2">FACHB-1375</strain>
    </source>
</reference>
<dbReference type="RefSeq" id="WP_190463771.1">
    <property type="nucleotide sequence ID" value="NZ_JACJPW010000015.1"/>
</dbReference>
<protein>
    <submittedName>
        <fullName evidence="2">Uncharacterized protein</fullName>
    </submittedName>
</protein>
<gene>
    <name evidence="2" type="ORF">H6G03_07815</name>
</gene>
<evidence type="ECO:0000313" key="2">
    <source>
        <dbReference type="EMBL" id="MBD2181005.1"/>
    </source>
</evidence>
<dbReference type="AlphaFoldDB" id="A0A926VCF5"/>
<keyword evidence="1" id="KW-1133">Transmembrane helix</keyword>
<comment type="caution">
    <text evidence="2">The sequence shown here is derived from an EMBL/GenBank/DDBJ whole genome shotgun (WGS) entry which is preliminary data.</text>
</comment>
<dbReference type="EMBL" id="JACJPW010000015">
    <property type="protein sequence ID" value="MBD2181005.1"/>
    <property type="molecule type" value="Genomic_DNA"/>
</dbReference>
<evidence type="ECO:0000256" key="1">
    <source>
        <dbReference type="SAM" id="Phobius"/>
    </source>
</evidence>
<evidence type="ECO:0000313" key="3">
    <source>
        <dbReference type="Proteomes" id="UP000641646"/>
    </source>
</evidence>
<name>A0A926VCF5_9CYAN</name>
<keyword evidence="3" id="KW-1185">Reference proteome</keyword>
<reference evidence="2" key="1">
    <citation type="journal article" date="2015" name="ISME J.">
        <title>Draft Genome Sequence of Streptomyces incarnatus NRRL8089, which Produces the Nucleoside Antibiotic Sinefungin.</title>
        <authorList>
            <person name="Oshima K."/>
            <person name="Hattori M."/>
            <person name="Shimizu H."/>
            <person name="Fukuda K."/>
            <person name="Nemoto M."/>
            <person name="Inagaki K."/>
            <person name="Tamura T."/>
        </authorList>
    </citation>
    <scope>NUCLEOTIDE SEQUENCE</scope>
    <source>
        <strain evidence="2">FACHB-1375</strain>
    </source>
</reference>
<proteinExistence type="predicted"/>
<dbReference type="Proteomes" id="UP000641646">
    <property type="component" value="Unassembled WGS sequence"/>
</dbReference>
<sequence length="188" mass="21027">MQIINTKKIPSDKLVRLVRIFHFSLAFFLLLGTLFLNGCTNNSIAAVPLQWKQADSIPPILLQLAVNENTSATPNRLNDVLVASIPTKDKKQLYIFNYNSPDTCGKLGCLYVGYLEKGESSYQRVLNLYLQPNLPPKHSLISINSDVSSSSLPCLEIKQVDKSNLQIVTYCFNGSFYQPTKSIQTLVK</sequence>
<keyword evidence="1" id="KW-0812">Transmembrane</keyword>